<feature type="active site" description="Nucleophile" evidence="5">
    <location>
        <position position="257"/>
    </location>
</feature>
<keyword evidence="2 5" id="KW-0378">Hydrolase</keyword>
<dbReference type="AlphaFoldDB" id="A0A2N3N8A9"/>
<evidence type="ECO:0000256" key="8">
    <source>
        <dbReference type="SAM" id="SignalP"/>
    </source>
</evidence>
<dbReference type="Pfam" id="PF11815">
    <property type="entry name" value="DUF3336"/>
    <property type="match status" value="1"/>
</dbReference>
<keyword evidence="8" id="KW-0732">Signal</keyword>
<organism evidence="10 11">
    <name type="scientific">Lomentospora prolificans</name>
    <dbReference type="NCBI Taxonomy" id="41688"/>
    <lineage>
        <taxon>Eukaryota</taxon>
        <taxon>Fungi</taxon>
        <taxon>Dikarya</taxon>
        <taxon>Ascomycota</taxon>
        <taxon>Pezizomycotina</taxon>
        <taxon>Sordariomycetes</taxon>
        <taxon>Hypocreomycetidae</taxon>
        <taxon>Microascales</taxon>
        <taxon>Microascaceae</taxon>
        <taxon>Lomentospora</taxon>
    </lineage>
</organism>
<protein>
    <recommendedName>
        <fullName evidence="6">Patatin-like phospholipase domain-containing protein</fullName>
        <ecNumber evidence="6">3.1.1.-</ecNumber>
    </recommendedName>
</protein>
<comment type="caution">
    <text evidence="10">The sequence shown here is derived from an EMBL/GenBank/DDBJ whole genome shotgun (WGS) entry which is preliminary data.</text>
</comment>
<comment type="function">
    <text evidence="1">Probable lipid hydrolase.</text>
</comment>
<feature type="short sequence motif" description="GXSXG" evidence="5">
    <location>
        <begin position="255"/>
        <end position="259"/>
    </location>
</feature>
<gene>
    <name evidence="10" type="ORF">jhhlp_004707</name>
</gene>
<dbReference type="GO" id="GO:0016042">
    <property type="term" value="P:lipid catabolic process"/>
    <property type="evidence" value="ECO:0007669"/>
    <property type="project" value="UniProtKB-UniRule"/>
</dbReference>
<comment type="similarity">
    <text evidence="6">Belongs to the PLPL family.</text>
</comment>
<dbReference type="Pfam" id="PF01734">
    <property type="entry name" value="Patatin"/>
    <property type="match status" value="1"/>
</dbReference>
<evidence type="ECO:0000256" key="3">
    <source>
        <dbReference type="ARBA" id="ARBA00022963"/>
    </source>
</evidence>
<dbReference type="OrthoDB" id="10049244at2759"/>
<comment type="subcellular location">
    <subcellularLocation>
        <location evidence="6">Membrane</location>
        <topology evidence="6">Single-pass membrane protein</topology>
    </subcellularLocation>
</comment>
<dbReference type="EMBL" id="NLAX01000094">
    <property type="protein sequence ID" value="PKS08655.1"/>
    <property type="molecule type" value="Genomic_DNA"/>
</dbReference>
<comment type="function">
    <text evidence="6">Lipid hydrolase.</text>
</comment>
<dbReference type="Proteomes" id="UP000233524">
    <property type="component" value="Unassembled WGS sequence"/>
</dbReference>
<dbReference type="InterPro" id="IPR050301">
    <property type="entry name" value="NTE"/>
</dbReference>
<dbReference type="EC" id="3.1.1.-" evidence="6"/>
<dbReference type="InterPro" id="IPR016035">
    <property type="entry name" value="Acyl_Trfase/lysoPLipase"/>
</dbReference>
<dbReference type="GO" id="GO:0004806">
    <property type="term" value="F:triacylglycerol lipase activity"/>
    <property type="evidence" value="ECO:0007669"/>
    <property type="project" value="InterPro"/>
</dbReference>
<dbReference type="PANTHER" id="PTHR14226">
    <property type="entry name" value="NEUROPATHY TARGET ESTERASE/SWISS CHEESE D.MELANOGASTER"/>
    <property type="match status" value="1"/>
</dbReference>
<dbReference type="VEuPathDB" id="FungiDB:jhhlp_004707"/>
<evidence type="ECO:0000256" key="5">
    <source>
        <dbReference type="PROSITE-ProRule" id="PRU01161"/>
    </source>
</evidence>
<evidence type="ECO:0000313" key="11">
    <source>
        <dbReference type="Proteomes" id="UP000233524"/>
    </source>
</evidence>
<evidence type="ECO:0000256" key="4">
    <source>
        <dbReference type="ARBA" id="ARBA00023098"/>
    </source>
</evidence>
<feature type="domain" description="PNPLA" evidence="9">
    <location>
        <begin position="224"/>
        <end position="421"/>
    </location>
</feature>
<reference evidence="10 11" key="1">
    <citation type="journal article" date="2017" name="G3 (Bethesda)">
        <title>First Draft Genome Sequence of the Pathogenic Fungus Lomentospora prolificans (Formerly Scedosporium prolificans).</title>
        <authorList>
            <person name="Luo R."/>
            <person name="Zimin A."/>
            <person name="Workman R."/>
            <person name="Fan Y."/>
            <person name="Pertea G."/>
            <person name="Grossman N."/>
            <person name="Wear M.P."/>
            <person name="Jia B."/>
            <person name="Miller H."/>
            <person name="Casadevall A."/>
            <person name="Timp W."/>
            <person name="Zhang S.X."/>
            <person name="Salzberg S.L."/>
        </authorList>
    </citation>
    <scope>NUCLEOTIDE SEQUENCE [LARGE SCALE GENOMIC DNA]</scope>
    <source>
        <strain evidence="10 11">JHH-5317</strain>
    </source>
</reference>
<evidence type="ECO:0000313" key="10">
    <source>
        <dbReference type="EMBL" id="PKS08655.1"/>
    </source>
</evidence>
<dbReference type="InterPro" id="IPR002641">
    <property type="entry name" value="PNPLA_dom"/>
</dbReference>
<dbReference type="InParanoid" id="A0A2N3N8A9"/>
<keyword evidence="11" id="KW-1185">Reference proteome</keyword>
<feature type="region of interest" description="Disordered" evidence="7">
    <location>
        <begin position="755"/>
        <end position="818"/>
    </location>
</feature>
<dbReference type="Gene3D" id="3.40.1090.10">
    <property type="entry name" value="Cytosolic phospholipase A2 catalytic domain"/>
    <property type="match status" value="2"/>
</dbReference>
<dbReference type="InterPro" id="IPR021771">
    <property type="entry name" value="Triacylglycerol_lipase_N"/>
</dbReference>
<feature type="chain" id="PRO_5014794528" description="Patatin-like phospholipase domain-containing protein" evidence="8">
    <location>
        <begin position="18"/>
        <end position="818"/>
    </location>
</feature>
<dbReference type="PROSITE" id="PS51635">
    <property type="entry name" value="PNPLA"/>
    <property type="match status" value="1"/>
</dbReference>
<dbReference type="GO" id="GO:0016020">
    <property type="term" value="C:membrane"/>
    <property type="evidence" value="ECO:0007669"/>
    <property type="project" value="UniProtKB-SubCell"/>
</dbReference>
<comment type="caution">
    <text evidence="5">Lacks conserved residue(s) required for the propagation of feature annotation.</text>
</comment>
<evidence type="ECO:0000259" key="9">
    <source>
        <dbReference type="PROSITE" id="PS51635"/>
    </source>
</evidence>
<feature type="compositionally biased region" description="Basic and acidic residues" evidence="7">
    <location>
        <begin position="789"/>
        <end position="805"/>
    </location>
</feature>
<evidence type="ECO:0000256" key="6">
    <source>
        <dbReference type="RuleBase" id="RU362055"/>
    </source>
</evidence>
<sequence length="818" mass="91168">MSAMGNLLLRFTTSTAAAPAIQVNPSEKTIPNHHKRRGPKNLVITALARAIQDANCFASSLWETSCPEEKERRRVVEDRKGTLTLRMKNARTLEDWESAARELDVLEGNECWKDDSTTGGFNAALIESRLRDLNTARSSGDVLAMMYLIRTALSRDLGGMNNVDLYRHSYVGTKRLIERYVDSAIQTIEALVHETTSALPDGLSYKELLDGVLFARQSFGRSALLLSGGATFGMMHIGVIKALFMVDLLPRIVSGASAGSIVCAVLCTHTDEEIPGLIEEFPYGDLDVFEADGAQKNTLAHLRRLLTEGSWSDIKHLTRVMRGLVGDLTFQEAYNRTRRILNITVSTESVYELPRLLNYITAPNVMIWSAVAASCSVPFVFTAASLLIKDPLTGEHLPWNPSPQRWIDGSVDNDLPMTRLAEMFNVNHFIVSQVNPHVVPFLAKDDHLKPTREREHPGDPKEGRKSADWVYMITSLAKDEALHRMHFLAELGIFPNLVTKLRSILSQKYSGDINLLPEIPLQDLPRILSNPTSDFMLRCCLAGERATWPKVSRIRDRCSIELALDRAVHTLRARVVFSESQVDLRRLAAGPSRQLWPGNPLYHQPKALLNKNRELVLGFMRPKQRRGSGSSIQLLARHRKWILENQVTDDETEEEERLDMLHWGSHTAPTALKKPSLKRASKSQFNIHLNLEPLRALPASSAEEDAAFNFSSPIVQTLSLDTHHVGGGHDVTVPQRTMWRPPGSSANQTVRISSDIESPDEASSSDPDPYSHPCDHGGLTDTRAVAGTKAKDTIQLEQREERASDRGTAGLPEEGLWD</sequence>
<keyword evidence="4 5" id="KW-0443">Lipid metabolism</keyword>
<name>A0A2N3N8A9_9PEZI</name>
<feature type="active site" description="Proton acceptor" evidence="5">
    <location>
        <position position="408"/>
    </location>
</feature>
<evidence type="ECO:0000256" key="7">
    <source>
        <dbReference type="SAM" id="MobiDB-lite"/>
    </source>
</evidence>
<feature type="signal peptide" evidence="8">
    <location>
        <begin position="1"/>
        <end position="17"/>
    </location>
</feature>
<dbReference type="STRING" id="41688.A0A2N3N8A9"/>
<evidence type="ECO:0000256" key="2">
    <source>
        <dbReference type="ARBA" id="ARBA00022801"/>
    </source>
</evidence>
<dbReference type="SUPFAM" id="SSF52151">
    <property type="entry name" value="FabD/lysophospholipase-like"/>
    <property type="match status" value="1"/>
</dbReference>
<feature type="compositionally biased region" description="Low complexity" evidence="7">
    <location>
        <begin position="755"/>
        <end position="768"/>
    </location>
</feature>
<evidence type="ECO:0000256" key="1">
    <source>
        <dbReference type="ARBA" id="ARBA00002682"/>
    </source>
</evidence>
<proteinExistence type="inferred from homology"/>
<dbReference type="PANTHER" id="PTHR14226:SF10">
    <property type="entry name" value="TRIACYLGLYCEROL LIPASE 4-RELATED"/>
    <property type="match status" value="1"/>
</dbReference>
<dbReference type="FunCoup" id="A0A2N3N8A9">
    <property type="interactions" value="134"/>
</dbReference>
<dbReference type="CDD" id="cd07230">
    <property type="entry name" value="Pat_TGL4-5_like"/>
    <property type="match status" value="1"/>
</dbReference>
<accession>A0A2N3N8A9</accession>
<keyword evidence="3 5" id="KW-0442">Lipid degradation</keyword>
<dbReference type="GO" id="GO:0006641">
    <property type="term" value="P:triglyceride metabolic process"/>
    <property type="evidence" value="ECO:0007669"/>
    <property type="project" value="UniProtKB-ARBA"/>
</dbReference>